<protein>
    <submittedName>
        <fullName evidence="2">Unannotated protein</fullName>
    </submittedName>
</protein>
<dbReference type="GO" id="GO:0003700">
    <property type="term" value="F:DNA-binding transcription factor activity"/>
    <property type="evidence" value="ECO:0007669"/>
    <property type="project" value="InterPro"/>
</dbReference>
<dbReference type="SUPFAM" id="SSF46785">
    <property type="entry name" value="Winged helix' DNA-binding domain"/>
    <property type="match status" value="1"/>
</dbReference>
<dbReference type="EMBL" id="CAEZYU010000001">
    <property type="protein sequence ID" value="CAB4725825.1"/>
    <property type="molecule type" value="Genomic_DNA"/>
</dbReference>
<dbReference type="InterPro" id="IPR000835">
    <property type="entry name" value="HTH_MarR-typ"/>
</dbReference>
<gene>
    <name evidence="2" type="ORF">UFOPK2766_00002</name>
</gene>
<sequence>MPSAPMDLNGSGSVPDNSGDGLLGAIIRLNLSVSHVLEQIAERAGLTMADYLVLGVIRGGKAGRSAPTAIADILGRTTGGMTLTLDRLVAAGLVVRSPDPDDGRRVVVELTPQGLDLALQVNAELHAWETGLVLPGDSSEVMQLIEALNAAMHSRSH</sequence>
<dbReference type="Gene3D" id="1.10.10.10">
    <property type="entry name" value="Winged helix-like DNA-binding domain superfamily/Winged helix DNA-binding domain"/>
    <property type="match status" value="1"/>
</dbReference>
<dbReference type="SMART" id="SM00347">
    <property type="entry name" value="HTH_MARR"/>
    <property type="match status" value="1"/>
</dbReference>
<proteinExistence type="predicted"/>
<feature type="domain" description="HTH marR-type" evidence="1">
    <location>
        <begin position="19"/>
        <end position="150"/>
    </location>
</feature>
<reference evidence="2" key="1">
    <citation type="submission" date="2020-05" db="EMBL/GenBank/DDBJ databases">
        <authorList>
            <person name="Chiriac C."/>
            <person name="Salcher M."/>
            <person name="Ghai R."/>
            <person name="Kavagutti S V."/>
        </authorList>
    </citation>
    <scope>NUCLEOTIDE SEQUENCE</scope>
</reference>
<dbReference type="AlphaFoldDB" id="A0A6J6RT73"/>
<dbReference type="InterPro" id="IPR039422">
    <property type="entry name" value="MarR/SlyA-like"/>
</dbReference>
<dbReference type="Pfam" id="PF12802">
    <property type="entry name" value="MarR_2"/>
    <property type="match status" value="1"/>
</dbReference>
<dbReference type="PANTHER" id="PTHR33164">
    <property type="entry name" value="TRANSCRIPTIONAL REGULATOR, MARR FAMILY"/>
    <property type="match status" value="1"/>
</dbReference>
<dbReference type="PANTHER" id="PTHR33164:SF104">
    <property type="entry name" value="TRANSCRIPTIONAL REGULATORY PROTEIN"/>
    <property type="match status" value="1"/>
</dbReference>
<dbReference type="GO" id="GO:0006950">
    <property type="term" value="P:response to stress"/>
    <property type="evidence" value="ECO:0007669"/>
    <property type="project" value="TreeGrafter"/>
</dbReference>
<dbReference type="PROSITE" id="PS50995">
    <property type="entry name" value="HTH_MARR_2"/>
    <property type="match status" value="1"/>
</dbReference>
<name>A0A6J6RT73_9ZZZZ</name>
<evidence type="ECO:0000313" key="2">
    <source>
        <dbReference type="EMBL" id="CAB4725825.1"/>
    </source>
</evidence>
<organism evidence="2">
    <name type="scientific">freshwater metagenome</name>
    <dbReference type="NCBI Taxonomy" id="449393"/>
    <lineage>
        <taxon>unclassified sequences</taxon>
        <taxon>metagenomes</taxon>
        <taxon>ecological metagenomes</taxon>
    </lineage>
</organism>
<dbReference type="InterPro" id="IPR036388">
    <property type="entry name" value="WH-like_DNA-bd_sf"/>
</dbReference>
<accession>A0A6J6RT73</accession>
<dbReference type="InterPro" id="IPR036390">
    <property type="entry name" value="WH_DNA-bd_sf"/>
</dbReference>
<evidence type="ECO:0000259" key="1">
    <source>
        <dbReference type="PROSITE" id="PS50995"/>
    </source>
</evidence>